<accession>A0A9X2Q792</accession>
<dbReference type="GO" id="GO:0000725">
    <property type="term" value="P:recombinational repair"/>
    <property type="evidence" value="ECO:0007669"/>
    <property type="project" value="TreeGrafter"/>
</dbReference>
<dbReference type="GO" id="GO:0016787">
    <property type="term" value="F:hydrolase activity"/>
    <property type="evidence" value="ECO:0007669"/>
    <property type="project" value="UniProtKB-UniRule"/>
</dbReference>
<dbReference type="GO" id="GO:0003677">
    <property type="term" value="F:DNA binding"/>
    <property type="evidence" value="ECO:0007669"/>
    <property type="project" value="UniProtKB-KW"/>
</dbReference>
<evidence type="ECO:0000256" key="1">
    <source>
        <dbReference type="ARBA" id="ARBA00022741"/>
    </source>
</evidence>
<dbReference type="GO" id="GO:0043138">
    <property type="term" value="F:3'-5' DNA helicase activity"/>
    <property type="evidence" value="ECO:0007669"/>
    <property type="project" value="TreeGrafter"/>
</dbReference>
<dbReference type="InterPro" id="IPR027785">
    <property type="entry name" value="UvrD-like_helicase_C"/>
</dbReference>
<dbReference type="Gene3D" id="3.40.50.300">
    <property type="entry name" value="P-loop containing nucleotide triphosphate hydrolases"/>
    <property type="match status" value="2"/>
</dbReference>
<dbReference type="Pfam" id="PF00580">
    <property type="entry name" value="UvrD-helicase"/>
    <property type="match status" value="1"/>
</dbReference>
<dbReference type="Gene3D" id="1.10.10.160">
    <property type="match status" value="1"/>
</dbReference>
<gene>
    <name evidence="9" type="ORF">GGP61_001484</name>
</gene>
<organism evidence="9 10">
    <name type="scientific">Salinibacter ruber</name>
    <dbReference type="NCBI Taxonomy" id="146919"/>
    <lineage>
        <taxon>Bacteria</taxon>
        <taxon>Pseudomonadati</taxon>
        <taxon>Rhodothermota</taxon>
        <taxon>Rhodothermia</taxon>
        <taxon>Rhodothermales</taxon>
        <taxon>Salinibacteraceae</taxon>
        <taxon>Salinibacter</taxon>
    </lineage>
</organism>
<protein>
    <recommendedName>
        <fullName evidence="6">DNA 3'-5' helicase II</fullName>
    </recommendedName>
</protein>
<keyword evidence="3 7" id="KW-0347">Helicase</keyword>
<dbReference type="Proteomes" id="UP001155057">
    <property type="component" value="Unassembled WGS sequence"/>
</dbReference>
<evidence type="ECO:0000259" key="8">
    <source>
        <dbReference type="PROSITE" id="PS51198"/>
    </source>
</evidence>
<dbReference type="RefSeq" id="WP_259123825.1">
    <property type="nucleotide sequence ID" value="NZ_JANTZO010000005.1"/>
</dbReference>
<dbReference type="InterPro" id="IPR014016">
    <property type="entry name" value="UvrD-like_ATP-bd"/>
</dbReference>
<sequence>MNLFGTREAGGAAVIDTPDGVDPIEELPTYEGLTDFEPSNEQRRIFGFIEQGEGDGIVESVAGSGKTETLLGCAELIPDEESCLICAFNSSVKDELKAELGEEEDRRKTYVKTLHSQGRDFLKESRGEDPDLNRGKMWGIVHQEADELGVDLKGEEVPKICARVKQTCTDPQDGEALEQMATFFGFNWREKYKAVVKESIQASQKMVRDKGVIDYNDMVYVPLQFGVVQKKYDWVFVDEAQDLNKAQQKLALKVCKEDGRCLFVGDENQAINGFQGADPNAIEHIEKGISRRRGNEATRLNLSTCYRCPKSHISKAQEVVPKIKPSDRAQEGTLQKRALENLPEYLESVDTDDDEDDREIMVLCRQNEPLIRWCVKTVLEKGTRAWIQGEDVDGKLKDIIDEAVNKVGEERDLGYEALKKGLARCEKKADTVAEEKQGASPENIRKRVEIVRDVMDKVGERPIQTLKRDIEDYFEESEEGVKFSTIHRAKGQEADCVFVIKPETSFHKSGPEWQKQQEENIRYVMLTRSKGTLVLMPEDADESGTIDRAAEGGYGRIEKEEIEAGDRFDHAEYRRGEVVVTDGRRDEIIIMDFGEEREGFREVNLERRVLKWV</sequence>
<comment type="caution">
    <text evidence="9">The sequence shown here is derived from an EMBL/GenBank/DDBJ whole genome shotgun (WGS) entry which is preliminary data.</text>
</comment>
<evidence type="ECO:0000256" key="5">
    <source>
        <dbReference type="ARBA" id="ARBA00023125"/>
    </source>
</evidence>
<dbReference type="Pfam" id="PF13538">
    <property type="entry name" value="UvrD_C_2"/>
    <property type="match status" value="1"/>
</dbReference>
<evidence type="ECO:0000256" key="3">
    <source>
        <dbReference type="ARBA" id="ARBA00022806"/>
    </source>
</evidence>
<evidence type="ECO:0000256" key="6">
    <source>
        <dbReference type="ARBA" id="ARBA00034923"/>
    </source>
</evidence>
<dbReference type="PANTHER" id="PTHR11070">
    <property type="entry name" value="UVRD / RECB / PCRA DNA HELICASE FAMILY MEMBER"/>
    <property type="match status" value="1"/>
</dbReference>
<feature type="domain" description="UvrD-like helicase ATP-binding" evidence="8">
    <location>
        <begin position="39"/>
        <end position="309"/>
    </location>
</feature>
<dbReference type="SUPFAM" id="SSF52540">
    <property type="entry name" value="P-loop containing nucleoside triphosphate hydrolases"/>
    <property type="match status" value="1"/>
</dbReference>
<dbReference type="PANTHER" id="PTHR11070:SF2">
    <property type="entry name" value="ATP-DEPENDENT DNA HELICASE SRS2"/>
    <property type="match status" value="1"/>
</dbReference>
<evidence type="ECO:0000256" key="7">
    <source>
        <dbReference type="PROSITE-ProRule" id="PRU00560"/>
    </source>
</evidence>
<dbReference type="GO" id="GO:0005524">
    <property type="term" value="F:ATP binding"/>
    <property type="evidence" value="ECO:0007669"/>
    <property type="project" value="UniProtKB-UniRule"/>
</dbReference>
<keyword evidence="2 7" id="KW-0378">Hydrolase</keyword>
<dbReference type="InterPro" id="IPR000212">
    <property type="entry name" value="DNA_helicase_UvrD/REP"/>
</dbReference>
<dbReference type="EMBL" id="JANUAE010000004">
    <property type="protein sequence ID" value="MCS3709880.1"/>
    <property type="molecule type" value="Genomic_DNA"/>
</dbReference>
<keyword evidence="5" id="KW-0238">DNA-binding</keyword>
<evidence type="ECO:0000256" key="2">
    <source>
        <dbReference type="ARBA" id="ARBA00022801"/>
    </source>
</evidence>
<reference evidence="9" key="1">
    <citation type="submission" date="2022-08" db="EMBL/GenBank/DDBJ databases">
        <title>Genomic Encyclopedia of Type Strains, Phase V (KMG-V): Genome sequencing to study the core and pangenomes of soil and plant-associated prokaryotes.</title>
        <authorList>
            <person name="Whitman W."/>
        </authorList>
    </citation>
    <scope>NUCLEOTIDE SEQUENCE</scope>
    <source>
        <strain evidence="9">SP3049</strain>
    </source>
</reference>
<evidence type="ECO:0000256" key="4">
    <source>
        <dbReference type="ARBA" id="ARBA00022840"/>
    </source>
</evidence>
<dbReference type="InterPro" id="IPR027417">
    <property type="entry name" value="P-loop_NTPase"/>
</dbReference>
<evidence type="ECO:0000313" key="10">
    <source>
        <dbReference type="Proteomes" id="UP001155057"/>
    </source>
</evidence>
<keyword evidence="1 7" id="KW-0547">Nucleotide-binding</keyword>
<dbReference type="AlphaFoldDB" id="A0A9X2Q792"/>
<evidence type="ECO:0000313" key="9">
    <source>
        <dbReference type="EMBL" id="MCS3709880.1"/>
    </source>
</evidence>
<dbReference type="InterPro" id="IPR013986">
    <property type="entry name" value="DExx_box_DNA_helicase_dom_sf"/>
</dbReference>
<keyword evidence="4 7" id="KW-0067">ATP-binding</keyword>
<name>A0A9X2Q792_9BACT</name>
<proteinExistence type="predicted"/>
<dbReference type="PROSITE" id="PS51198">
    <property type="entry name" value="UVRD_HELICASE_ATP_BIND"/>
    <property type="match status" value="1"/>
</dbReference>
<feature type="binding site" evidence="7">
    <location>
        <begin position="60"/>
        <end position="67"/>
    </location>
    <ligand>
        <name>ATP</name>
        <dbReference type="ChEBI" id="CHEBI:30616"/>
    </ligand>
</feature>